<evidence type="ECO:0000313" key="2">
    <source>
        <dbReference type="Proteomes" id="UP000824225"/>
    </source>
</evidence>
<evidence type="ECO:0000313" key="1">
    <source>
        <dbReference type="EMBL" id="HJA08882.1"/>
    </source>
</evidence>
<reference evidence="1" key="1">
    <citation type="journal article" date="2021" name="PeerJ">
        <title>Extensive microbial diversity within the chicken gut microbiome revealed by metagenomics and culture.</title>
        <authorList>
            <person name="Gilroy R."/>
            <person name="Ravi A."/>
            <person name="Getino M."/>
            <person name="Pursley I."/>
            <person name="Horton D.L."/>
            <person name="Alikhan N.F."/>
            <person name="Baker D."/>
            <person name="Gharbi K."/>
            <person name="Hall N."/>
            <person name="Watson M."/>
            <person name="Adriaenssens E.M."/>
            <person name="Foster-Nyarko E."/>
            <person name="Jarju S."/>
            <person name="Secka A."/>
            <person name="Antonio M."/>
            <person name="Oren A."/>
            <person name="Chaudhuri R.R."/>
            <person name="La Ragione R."/>
            <person name="Hildebrand F."/>
            <person name="Pallen M.J."/>
        </authorList>
    </citation>
    <scope>NUCLEOTIDE SEQUENCE</scope>
    <source>
        <strain evidence="1">CHK186-16707</strain>
    </source>
</reference>
<proteinExistence type="predicted"/>
<dbReference type="AlphaFoldDB" id="A0A9D2KMG8"/>
<dbReference type="Proteomes" id="UP000824225">
    <property type="component" value="Unassembled WGS sequence"/>
</dbReference>
<organism evidence="1 2">
    <name type="scientific">Candidatus Mailhella merdigallinarum</name>
    <dbReference type="NCBI Taxonomy" id="2838658"/>
    <lineage>
        <taxon>Bacteria</taxon>
        <taxon>Pseudomonadati</taxon>
        <taxon>Thermodesulfobacteriota</taxon>
        <taxon>Desulfovibrionia</taxon>
        <taxon>Desulfovibrionales</taxon>
        <taxon>Desulfovibrionaceae</taxon>
        <taxon>Mailhella</taxon>
    </lineage>
</organism>
<keyword evidence="1" id="KW-0238">DNA-binding</keyword>
<reference evidence="1" key="2">
    <citation type="submission" date="2021-04" db="EMBL/GenBank/DDBJ databases">
        <authorList>
            <person name="Gilroy R."/>
        </authorList>
    </citation>
    <scope>NUCLEOTIDE SEQUENCE</scope>
    <source>
        <strain evidence="1">CHK186-16707</strain>
    </source>
</reference>
<dbReference type="GO" id="GO:0003677">
    <property type="term" value="F:DNA binding"/>
    <property type="evidence" value="ECO:0007669"/>
    <property type="project" value="UniProtKB-KW"/>
</dbReference>
<dbReference type="InterPro" id="IPR019294">
    <property type="entry name" value="Translation_reg_Com"/>
</dbReference>
<accession>A0A9D2KMG8</accession>
<name>A0A9D2KMG8_9BACT</name>
<gene>
    <name evidence="1" type="ORF">H9962_06810</name>
</gene>
<sequence>MREENRHEARCAQCGRKLGEGYALDFTIKCPRCGAYNRLRAMSPDRKAAEPVGRCGLCPFITMTG</sequence>
<dbReference type="Pfam" id="PF10122">
    <property type="entry name" value="Zn_ribbon_Com"/>
    <property type="match status" value="1"/>
</dbReference>
<dbReference type="EMBL" id="DXAN01000023">
    <property type="protein sequence ID" value="HJA08882.1"/>
    <property type="molecule type" value="Genomic_DNA"/>
</dbReference>
<comment type="caution">
    <text evidence="1">The sequence shown here is derived from an EMBL/GenBank/DDBJ whole genome shotgun (WGS) entry which is preliminary data.</text>
</comment>
<protein>
    <submittedName>
        <fullName evidence="1">Com family DNA-binding transcriptional regulator</fullName>
    </submittedName>
</protein>